<evidence type="ECO:0000313" key="2">
    <source>
        <dbReference type="Proteomes" id="UP000435036"/>
    </source>
</evidence>
<protein>
    <recommendedName>
        <fullName evidence="3">DUF4595 domain-containing protein</fullName>
    </recommendedName>
</protein>
<dbReference type="OrthoDB" id="705972at2"/>
<dbReference type="EMBL" id="WSQA01000014">
    <property type="protein sequence ID" value="MVZ63615.1"/>
    <property type="molecule type" value="Genomic_DNA"/>
</dbReference>
<dbReference type="Proteomes" id="UP000435036">
    <property type="component" value="Unassembled WGS sequence"/>
</dbReference>
<organism evidence="1 2">
    <name type="scientific">Sphingobacterium humi</name>
    <dbReference type="NCBI Taxonomy" id="1796905"/>
    <lineage>
        <taxon>Bacteria</taxon>
        <taxon>Pseudomonadati</taxon>
        <taxon>Bacteroidota</taxon>
        <taxon>Sphingobacteriia</taxon>
        <taxon>Sphingobacteriales</taxon>
        <taxon>Sphingobacteriaceae</taxon>
        <taxon>Sphingobacterium</taxon>
    </lineage>
</organism>
<comment type="caution">
    <text evidence="1">The sequence shown here is derived from an EMBL/GenBank/DDBJ whole genome shotgun (WGS) entry which is preliminary data.</text>
</comment>
<reference evidence="1 2" key="1">
    <citation type="submission" date="2019-12" db="EMBL/GenBank/DDBJ databases">
        <authorList>
            <person name="Dong K."/>
        </authorList>
    </citation>
    <scope>NUCLEOTIDE SEQUENCE [LARGE SCALE GENOMIC DNA]</scope>
    <source>
        <strain evidence="1 2">JCM 31225</strain>
    </source>
</reference>
<dbReference type="AlphaFoldDB" id="A0A6N8L1K9"/>
<evidence type="ECO:0000313" key="1">
    <source>
        <dbReference type="EMBL" id="MVZ63615.1"/>
    </source>
</evidence>
<gene>
    <name evidence="1" type="ORF">GQF63_16425</name>
</gene>
<accession>A0A6N8L1K9</accession>
<proteinExistence type="predicted"/>
<name>A0A6N8L1K9_9SPHI</name>
<evidence type="ECO:0008006" key="3">
    <source>
        <dbReference type="Google" id="ProtNLM"/>
    </source>
</evidence>
<sequence length="209" mass="24084">MRFEYNDRNLVSVRFVHGVDGNVTREDFTYNGDIPIKVERRSNGQLVMSEEYLYDNSKKPTSAIQKNNKGENLSNIRYTYSGNNVTEALFDREGKSIGVNTYTFDNTGKNIIKQVLNLQNISLVTIEYSDYDEKPCRYTNYPWAWKVGSVNNARSQSLTSQVEGGVVATRNDRWKYTYNGSGYPVKAEVYDKKTDALIEIREFTYRPAK</sequence>
<keyword evidence="2" id="KW-1185">Reference proteome</keyword>